<protein>
    <recommendedName>
        <fullName evidence="8">Protein HIRA</fullName>
    </recommendedName>
</protein>
<dbReference type="InterPro" id="IPR001680">
    <property type="entry name" value="WD40_rpt"/>
</dbReference>
<feature type="repeat" description="WD" evidence="7">
    <location>
        <begin position="205"/>
        <end position="249"/>
    </location>
</feature>
<evidence type="ECO:0000256" key="6">
    <source>
        <dbReference type="ARBA" id="ARBA00023242"/>
    </source>
</evidence>
<accession>A0A9P1CQ36</accession>
<comment type="caution">
    <text evidence="11">The sequence shown here is derived from an EMBL/GenBank/DDBJ whole genome shotgun (WGS) entry which is preliminary data.</text>
</comment>
<dbReference type="SMART" id="SM00320">
    <property type="entry name" value="WD40"/>
    <property type="match status" value="6"/>
</dbReference>
<dbReference type="Proteomes" id="UP001152797">
    <property type="component" value="Unassembled WGS sequence"/>
</dbReference>
<evidence type="ECO:0000313" key="13">
    <source>
        <dbReference type="Proteomes" id="UP001152797"/>
    </source>
</evidence>
<dbReference type="InterPro" id="IPR015943">
    <property type="entry name" value="WD40/YVTN_repeat-like_dom_sf"/>
</dbReference>
<dbReference type="Gene3D" id="2.130.10.10">
    <property type="entry name" value="YVTN repeat-like/Quinoprotein amine dehydrogenase"/>
    <property type="match status" value="2"/>
</dbReference>
<feature type="region of interest" description="Disordered" evidence="9">
    <location>
        <begin position="1"/>
        <end position="73"/>
    </location>
</feature>
<dbReference type="GO" id="GO:0000417">
    <property type="term" value="C:HIR complex"/>
    <property type="evidence" value="ECO:0007669"/>
    <property type="project" value="TreeGrafter"/>
</dbReference>
<evidence type="ECO:0000256" key="9">
    <source>
        <dbReference type="SAM" id="MobiDB-lite"/>
    </source>
</evidence>
<name>A0A9P1CQ36_9DINO</name>
<dbReference type="EMBL" id="CAMXCT020002009">
    <property type="protein sequence ID" value="CAL1148288.1"/>
    <property type="molecule type" value="Genomic_DNA"/>
</dbReference>
<keyword evidence="3 7" id="KW-0853">WD repeat</keyword>
<keyword evidence="4 8" id="KW-0677">Repeat</keyword>
<keyword evidence="8" id="KW-0678">Repressor</keyword>
<feature type="compositionally biased region" description="Polar residues" evidence="9">
    <location>
        <begin position="532"/>
        <end position="543"/>
    </location>
</feature>
<keyword evidence="8" id="KW-0804">Transcription</keyword>
<comment type="subcellular location">
    <subcellularLocation>
        <location evidence="1 8">Nucleus</location>
    </subcellularLocation>
</comment>
<evidence type="ECO:0000256" key="3">
    <source>
        <dbReference type="ARBA" id="ARBA00022574"/>
    </source>
</evidence>
<keyword evidence="5 8" id="KW-0156">Chromatin regulator</keyword>
<dbReference type="GO" id="GO:0006351">
    <property type="term" value="P:DNA-templated transcription"/>
    <property type="evidence" value="ECO:0007669"/>
    <property type="project" value="InterPro"/>
</dbReference>
<dbReference type="GO" id="GO:0005634">
    <property type="term" value="C:nucleus"/>
    <property type="evidence" value="ECO:0007669"/>
    <property type="project" value="UniProtKB-SubCell"/>
</dbReference>
<dbReference type="OrthoDB" id="417353at2759"/>
<evidence type="ECO:0000313" key="12">
    <source>
        <dbReference type="EMBL" id="CAL4782225.1"/>
    </source>
</evidence>
<reference evidence="11" key="1">
    <citation type="submission" date="2022-10" db="EMBL/GenBank/DDBJ databases">
        <authorList>
            <person name="Chen Y."/>
            <person name="Dougan E. K."/>
            <person name="Chan C."/>
            <person name="Rhodes N."/>
            <person name="Thang M."/>
        </authorList>
    </citation>
    <scope>NUCLEOTIDE SEQUENCE</scope>
</reference>
<proteinExistence type="inferred from homology"/>
<evidence type="ECO:0000313" key="11">
    <source>
        <dbReference type="EMBL" id="CAI3994913.1"/>
    </source>
</evidence>
<evidence type="ECO:0000256" key="2">
    <source>
        <dbReference type="ARBA" id="ARBA00007306"/>
    </source>
</evidence>
<dbReference type="PROSITE" id="PS50294">
    <property type="entry name" value="WD_REPEATS_REGION"/>
    <property type="match status" value="1"/>
</dbReference>
<dbReference type="AlphaFoldDB" id="A0A9P1CQ36"/>
<comment type="similarity">
    <text evidence="2 8">Belongs to the WD repeat HIR1 family.</text>
</comment>
<dbReference type="SUPFAM" id="SSF50978">
    <property type="entry name" value="WD40 repeat-like"/>
    <property type="match status" value="1"/>
</dbReference>
<dbReference type="PANTHER" id="PTHR13831:SF0">
    <property type="entry name" value="PROTEIN HIRA"/>
    <property type="match status" value="1"/>
</dbReference>
<comment type="function">
    <text evidence="8">Required for replication-independent chromatin assembly and for the periodic repression of histone gene transcription during the cell cycle.</text>
</comment>
<dbReference type="PANTHER" id="PTHR13831">
    <property type="entry name" value="MEMBER OF THE HIR1 FAMILY OF WD-REPEAT PROTEINS"/>
    <property type="match status" value="1"/>
</dbReference>
<keyword evidence="8" id="KW-0805">Transcription regulation</keyword>
<dbReference type="GO" id="GO:0006338">
    <property type="term" value="P:chromatin remodeling"/>
    <property type="evidence" value="ECO:0007669"/>
    <property type="project" value="TreeGrafter"/>
</dbReference>
<evidence type="ECO:0000256" key="1">
    <source>
        <dbReference type="ARBA" id="ARBA00004123"/>
    </source>
</evidence>
<dbReference type="InterPro" id="IPR031120">
    <property type="entry name" value="HIR1-like"/>
</dbReference>
<reference evidence="12 13" key="2">
    <citation type="submission" date="2024-05" db="EMBL/GenBank/DDBJ databases">
        <authorList>
            <person name="Chen Y."/>
            <person name="Shah S."/>
            <person name="Dougan E. K."/>
            <person name="Thang M."/>
            <person name="Chan C."/>
        </authorList>
    </citation>
    <scope>NUCLEOTIDE SEQUENCE [LARGE SCALE GENOMIC DNA]</scope>
</reference>
<keyword evidence="6 8" id="KW-0539">Nucleus</keyword>
<feature type="region of interest" description="Disordered" evidence="9">
    <location>
        <begin position="290"/>
        <end position="313"/>
    </location>
</feature>
<dbReference type="EMBL" id="CAMXCT010002009">
    <property type="protein sequence ID" value="CAI3994913.1"/>
    <property type="molecule type" value="Genomic_DNA"/>
</dbReference>
<evidence type="ECO:0000256" key="7">
    <source>
        <dbReference type="PROSITE-ProRule" id="PRU00221"/>
    </source>
</evidence>
<dbReference type="GO" id="GO:0031491">
    <property type="term" value="F:nucleosome binding"/>
    <property type="evidence" value="ECO:0007669"/>
    <property type="project" value="TreeGrafter"/>
</dbReference>
<dbReference type="EMBL" id="CAMXCT030002009">
    <property type="protein sequence ID" value="CAL4782225.1"/>
    <property type="molecule type" value="Genomic_DNA"/>
</dbReference>
<dbReference type="GO" id="GO:0000785">
    <property type="term" value="C:chromatin"/>
    <property type="evidence" value="ECO:0007669"/>
    <property type="project" value="TreeGrafter"/>
</dbReference>
<feature type="domain" description="CAF1B/HIR1 beta-propeller" evidence="10">
    <location>
        <begin position="95"/>
        <end position="275"/>
    </location>
</feature>
<dbReference type="Pfam" id="PF24105">
    <property type="entry name" value="Beta-prop_CAF1B_HIR1"/>
    <property type="match status" value="1"/>
</dbReference>
<organism evidence="11">
    <name type="scientific">Cladocopium goreaui</name>
    <dbReference type="NCBI Taxonomy" id="2562237"/>
    <lineage>
        <taxon>Eukaryota</taxon>
        <taxon>Sar</taxon>
        <taxon>Alveolata</taxon>
        <taxon>Dinophyceae</taxon>
        <taxon>Suessiales</taxon>
        <taxon>Symbiodiniaceae</taxon>
        <taxon>Cladocopium</taxon>
    </lineage>
</organism>
<evidence type="ECO:0000256" key="4">
    <source>
        <dbReference type="ARBA" id="ARBA00022737"/>
    </source>
</evidence>
<evidence type="ECO:0000256" key="8">
    <source>
        <dbReference type="RuleBase" id="RU364014"/>
    </source>
</evidence>
<dbReference type="InterPro" id="IPR036322">
    <property type="entry name" value="WD40_repeat_dom_sf"/>
</dbReference>
<sequence length="942" mass="102968">MDLHGGDSLGVDELEVGAKSNGSRPCPSPSLEQAPPTREDILIHDEPAEPPPGPPNSAASGHGSARSAACAGSEGNEAEAQVAQVRLEKLQSISSQNAILSVDFAFASPETEEDVSVWKLVTAGQDGCVKLWAVPLPKPSQKTLRRPRWLCTMKHEAAVNCARWSPTGRMIASCDAEALRVWAPGSWNLQQDLKAPEPWHRHCLLRGHQGEVCDVSWHPNLHPDFTLASCSHDGTIRLWSVPRAELSALLRPTENGYIKGVAFDPLGQFLACMSDGSSSHSKQITATLWQSPEDAGDADGRPRHGRNTRQGSDWTAGWQQVPINQQPWEKPGLLSATVNFRRPSWDPLGQSVVYPFGEHKKFPLSTCRFYAALFTPPWKTPRLYRGHKQHVAVARFCPTVFGRFPGSKDIPHKSHDSHDTPDVAVVLALACMDGMLSIWLSNHPVPLLVLKDIVAENCFITDIAWTSDGSGLAFSSSGGLVGSVSISWNKILPCGAWTLQEILQWRCQRHLHVMQPSWDLPSSIHALPDLQTSRTSNEVQGQPKTGKPPKLSQFYVQDPDLAALNGAEWAPVPKFLTQSVTRIIDVESAQQRQQLFTSWRPAARIPNAGPVPPTFAWSVEDDGIVGCSIFHRRILKIEPMVASTGHLCRVSSKLEGGPSWQISMQKRVVLAKLQGPAAVLLVETAQSPKRQLIILASESGRLLAPPILLPLNCPKIKLAENGTLLLLLDSACLKMWQLRMQGAPELVLSALVPKLYDTAEIGVLRMGPCGVPYLRREGKSHIAVYNEGLKSWLMIRWRLLEKLLVEGSREDVFCTWPDGLKPKGASGAFDQLGQELSVRQVLPGKLNQLLELLLELGFYAVEEDLPGLLLELRSALALAQAPAEERPGDSGRSQSSEASLAKAIKLSMTTGSEDQLHSTATQLQMLLTNLEAADAECREAAG</sequence>
<gene>
    <name evidence="11" type="ORF">C1SCF055_LOCUS21525</name>
</gene>
<evidence type="ECO:0000259" key="10">
    <source>
        <dbReference type="Pfam" id="PF24105"/>
    </source>
</evidence>
<feature type="compositionally biased region" description="Low complexity" evidence="9">
    <location>
        <begin position="56"/>
        <end position="73"/>
    </location>
</feature>
<feature type="region of interest" description="Disordered" evidence="9">
    <location>
        <begin position="532"/>
        <end position="551"/>
    </location>
</feature>
<dbReference type="InterPro" id="IPR055410">
    <property type="entry name" value="Beta-prop_CAF1B_HIR1"/>
</dbReference>
<evidence type="ECO:0000256" key="5">
    <source>
        <dbReference type="ARBA" id="ARBA00022853"/>
    </source>
</evidence>
<dbReference type="PROSITE" id="PS50082">
    <property type="entry name" value="WD_REPEATS_2"/>
    <property type="match status" value="1"/>
</dbReference>
<keyword evidence="13" id="KW-1185">Reference proteome</keyword>
<feature type="compositionally biased region" description="Basic and acidic residues" evidence="9">
    <location>
        <begin position="37"/>
        <end position="47"/>
    </location>
</feature>